<evidence type="ECO:0000313" key="1">
    <source>
        <dbReference type="EMBL" id="GMT13770.1"/>
    </source>
</evidence>
<name>A0AAV5V7D2_9BILA</name>
<organism evidence="1 2">
    <name type="scientific">Pristionchus fissidentatus</name>
    <dbReference type="NCBI Taxonomy" id="1538716"/>
    <lineage>
        <taxon>Eukaryota</taxon>
        <taxon>Metazoa</taxon>
        <taxon>Ecdysozoa</taxon>
        <taxon>Nematoda</taxon>
        <taxon>Chromadorea</taxon>
        <taxon>Rhabditida</taxon>
        <taxon>Rhabditina</taxon>
        <taxon>Diplogasteromorpha</taxon>
        <taxon>Diplogasteroidea</taxon>
        <taxon>Neodiplogasteridae</taxon>
        <taxon>Pristionchus</taxon>
    </lineage>
</organism>
<evidence type="ECO:0000313" key="2">
    <source>
        <dbReference type="Proteomes" id="UP001432322"/>
    </source>
</evidence>
<feature type="non-terminal residue" evidence="1">
    <location>
        <position position="400"/>
    </location>
</feature>
<comment type="caution">
    <text evidence="1">The sequence shown here is derived from an EMBL/GenBank/DDBJ whole genome shotgun (WGS) entry which is preliminary data.</text>
</comment>
<feature type="non-terminal residue" evidence="1">
    <location>
        <position position="1"/>
    </location>
</feature>
<dbReference type="EMBL" id="BTSY01000002">
    <property type="protein sequence ID" value="GMT13770.1"/>
    <property type="molecule type" value="Genomic_DNA"/>
</dbReference>
<proteinExistence type="predicted"/>
<gene>
    <name evidence="1" type="ORF">PFISCL1PPCAC_5067</name>
</gene>
<dbReference type="AlphaFoldDB" id="A0AAV5V7D2"/>
<dbReference type="Proteomes" id="UP001432322">
    <property type="component" value="Unassembled WGS sequence"/>
</dbReference>
<protein>
    <submittedName>
        <fullName evidence="1">Uncharacterized protein</fullName>
    </submittedName>
</protein>
<sequence length="400" mass="44634">TGMGPCVEIFCKQVWAPVGTNPVGHMERGVKLFEDGDCVRFLLTARPREQYYVALSSRFISVFRPDDMHDVAELCELGDEIVGHGKIEGIEFKREKGTNQSSKFKLLIALSSGTVKRIKVTVKCEHYRNFSMHVITTVENKSAGGKLIAAPIIDKTNLALIFEDTIVRPDKTGRQVVAAGETPWKGKVLLATDDGEIHIVKMSDKVGDGRMPIYGSGKSALSSDILKIPSPNAFAVWGKEIVVGNEKGSMYRLEKSNLHLIDEYELEYGPICFLQNHKGKETSIIIIFHALTIYLMIGSVFDVVLPGMGPCVEIFHKQMLVREGDVPVAHMERGKKLFEDGDCVRFLLTARPREQYYVAISSRFISVFRPTLEKESHDVAELCESGVEIVGHGKIEEVRY</sequence>
<accession>A0AAV5V7D2</accession>
<reference evidence="1" key="1">
    <citation type="submission" date="2023-10" db="EMBL/GenBank/DDBJ databases">
        <title>Genome assembly of Pristionchus species.</title>
        <authorList>
            <person name="Yoshida K."/>
            <person name="Sommer R.J."/>
        </authorList>
    </citation>
    <scope>NUCLEOTIDE SEQUENCE</scope>
    <source>
        <strain evidence="1">RS5133</strain>
    </source>
</reference>
<keyword evidence="2" id="KW-1185">Reference proteome</keyword>